<proteinExistence type="inferred from homology"/>
<dbReference type="Pfam" id="PF01370">
    <property type="entry name" value="Epimerase"/>
    <property type="match status" value="1"/>
</dbReference>
<name>A0ABD7YJT4_9VIBR</name>
<gene>
    <name evidence="4" type="ORF">PYE67_12620</name>
</gene>
<evidence type="ECO:0000256" key="2">
    <source>
        <dbReference type="ARBA" id="ARBA00007637"/>
    </source>
</evidence>
<evidence type="ECO:0000259" key="3">
    <source>
        <dbReference type="Pfam" id="PF01370"/>
    </source>
</evidence>
<evidence type="ECO:0000313" key="5">
    <source>
        <dbReference type="Proteomes" id="UP001241226"/>
    </source>
</evidence>
<reference evidence="4 5" key="1">
    <citation type="submission" date="2022-02" db="EMBL/GenBank/DDBJ databases">
        <title>Emergence and expansion in Europe of a Vibrio aestuarianus clonal complex pathogenic for oysters.</title>
        <authorList>
            <person name="Mesnil A."/>
            <person name="Travers M.-A."/>
        </authorList>
    </citation>
    <scope>NUCLEOTIDE SEQUENCE [LARGE SCALE GENOMIC DNA]</scope>
    <source>
        <strain evidence="4 5">U17</strain>
    </source>
</reference>
<dbReference type="EMBL" id="CP118711">
    <property type="protein sequence ID" value="WGK85200.1"/>
    <property type="molecule type" value="Genomic_DNA"/>
</dbReference>
<dbReference type="AlphaFoldDB" id="A0ABD7YJT4"/>
<dbReference type="Proteomes" id="UP001241226">
    <property type="component" value="Chromosome 1"/>
</dbReference>
<dbReference type="PANTHER" id="PTHR43000">
    <property type="entry name" value="DTDP-D-GLUCOSE 4,6-DEHYDRATASE-RELATED"/>
    <property type="match status" value="1"/>
</dbReference>
<feature type="domain" description="NAD-dependent epimerase/dehydratase" evidence="3">
    <location>
        <begin position="4"/>
        <end position="220"/>
    </location>
</feature>
<comment type="similarity">
    <text evidence="2">Belongs to the NAD(P)-dependent epimerase/dehydratase family.</text>
</comment>
<organism evidence="4 5">
    <name type="scientific">Vibrio aestuarianus</name>
    <dbReference type="NCBI Taxonomy" id="28171"/>
    <lineage>
        <taxon>Bacteria</taxon>
        <taxon>Pseudomonadati</taxon>
        <taxon>Pseudomonadota</taxon>
        <taxon>Gammaproteobacteria</taxon>
        <taxon>Vibrionales</taxon>
        <taxon>Vibrionaceae</taxon>
        <taxon>Vibrio</taxon>
    </lineage>
</organism>
<dbReference type="SUPFAM" id="SSF51735">
    <property type="entry name" value="NAD(P)-binding Rossmann-fold domains"/>
    <property type="match status" value="1"/>
</dbReference>
<comment type="pathway">
    <text evidence="1">Bacterial outer membrane biogenesis; LPS O-antigen biosynthesis.</text>
</comment>
<dbReference type="RefSeq" id="WP_261927548.1">
    <property type="nucleotide sequence ID" value="NZ_CALYLG010000365.1"/>
</dbReference>
<sequence length="305" mass="33066">MNKILITGATGFIGSALVERLKSEYRVICHSKTVDNSPSNGDFFQLDINGNSNWKKHLNNVDTIIHLAAVAHNKSNDNNYINEVNVDGTINLASQAAQCGVKRFIFISSIGVLGNSTSTPFSELSVPAPHSQYAESKLLAENTLLKIAQESHLEVVIIRPVLVYGVGAPGNFAKLVNLVSKVPVLPFGLCNNQRSFLSVNNLVDFISICITHPNAKNETFCISDGVDVSIREFTDAIATGLDKKLIQLPISLPVIKLFASMVGKSELIEQLIGDLTVDISKAVQLLGWQASCSMPEVLSHLVKNK</sequence>
<accession>A0ABD7YJT4</accession>
<evidence type="ECO:0000313" key="4">
    <source>
        <dbReference type="EMBL" id="WGK85200.1"/>
    </source>
</evidence>
<evidence type="ECO:0000256" key="1">
    <source>
        <dbReference type="ARBA" id="ARBA00005125"/>
    </source>
</evidence>
<dbReference type="Gene3D" id="3.40.50.720">
    <property type="entry name" value="NAD(P)-binding Rossmann-like Domain"/>
    <property type="match status" value="1"/>
</dbReference>
<dbReference type="InterPro" id="IPR001509">
    <property type="entry name" value="Epimerase_deHydtase"/>
</dbReference>
<protein>
    <submittedName>
        <fullName evidence="4">NAD-dependent epimerase/dehydratase family protein</fullName>
    </submittedName>
</protein>
<dbReference type="InterPro" id="IPR036291">
    <property type="entry name" value="NAD(P)-bd_dom_sf"/>
</dbReference>